<comment type="caution">
    <text evidence="2">The sequence shown here is derived from an EMBL/GenBank/DDBJ whole genome shotgun (WGS) entry which is preliminary data.</text>
</comment>
<dbReference type="AlphaFoldDB" id="A0A255XSL8"/>
<keyword evidence="3" id="KW-1185">Reference proteome</keyword>
<dbReference type="InterPro" id="IPR038268">
    <property type="entry name" value="RHH_sf"/>
</dbReference>
<feature type="domain" description="Ribbon-helix-helix" evidence="1">
    <location>
        <begin position="49"/>
        <end position="85"/>
    </location>
</feature>
<dbReference type="InterPro" id="IPR027373">
    <property type="entry name" value="RHH_dom"/>
</dbReference>
<name>A0A255XSL8_9PROT</name>
<dbReference type="Pfam" id="PF13467">
    <property type="entry name" value="RHH_4"/>
    <property type="match status" value="1"/>
</dbReference>
<dbReference type="OrthoDB" id="7477016at2"/>
<dbReference type="Gene3D" id="1.10.3990.20">
    <property type="entry name" value="protein bp1543"/>
    <property type="match status" value="1"/>
</dbReference>
<accession>A0A255XSL8</accession>
<sequence length="119" mass="13264">MLVCNLSIVMGATVARIFRMAHVIPIAARPMATQRTLRRFSLTSGPLELRLETELWSALSGIANERRMPLANLIDLIDQQRGQQSLPRALWRFAIAYFQALSETVDPAPLARPVLKPVG</sequence>
<reference evidence="2 3" key="1">
    <citation type="submission" date="2017-07" db="EMBL/GenBank/DDBJ databases">
        <title>Elstera cyanobacteriorum sp. nov., a novel bacterium isolated from cyanobacterial aggregates in a eutrophic lake.</title>
        <authorList>
            <person name="Cai H."/>
        </authorList>
    </citation>
    <scope>NUCLEOTIDE SEQUENCE [LARGE SCALE GENOMIC DNA]</scope>
    <source>
        <strain evidence="2 3">TH019</strain>
    </source>
</reference>
<protein>
    <recommendedName>
        <fullName evidence="1">Ribbon-helix-helix domain-containing protein</fullName>
    </recommendedName>
</protein>
<dbReference type="Proteomes" id="UP000216361">
    <property type="component" value="Unassembled WGS sequence"/>
</dbReference>
<proteinExistence type="predicted"/>
<organism evidence="2 3">
    <name type="scientific">Elstera cyanobacteriorum</name>
    <dbReference type="NCBI Taxonomy" id="2022747"/>
    <lineage>
        <taxon>Bacteria</taxon>
        <taxon>Pseudomonadati</taxon>
        <taxon>Pseudomonadota</taxon>
        <taxon>Alphaproteobacteria</taxon>
        <taxon>Rhodospirillales</taxon>
        <taxon>Rhodospirillaceae</taxon>
        <taxon>Elstera</taxon>
    </lineage>
</organism>
<gene>
    <name evidence="2" type="ORF">CHR90_07285</name>
</gene>
<evidence type="ECO:0000313" key="3">
    <source>
        <dbReference type="Proteomes" id="UP000216361"/>
    </source>
</evidence>
<evidence type="ECO:0000259" key="1">
    <source>
        <dbReference type="Pfam" id="PF13467"/>
    </source>
</evidence>
<dbReference type="EMBL" id="NOXS01000030">
    <property type="protein sequence ID" value="OYQ19912.1"/>
    <property type="molecule type" value="Genomic_DNA"/>
</dbReference>
<evidence type="ECO:0000313" key="2">
    <source>
        <dbReference type="EMBL" id="OYQ19912.1"/>
    </source>
</evidence>